<proteinExistence type="predicted"/>
<protein>
    <recommendedName>
        <fullName evidence="2">WSC domain-containing protein</fullName>
    </recommendedName>
</protein>
<reference evidence="3" key="1">
    <citation type="submission" date="2021-03" db="EMBL/GenBank/DDBJ databases">
        <authorList>
            <person name="Bekaert M."/>
        </authorList>
    </citation>
    <scope>NUCLEOTIDE SEQUENCE</scope>
</reference>
<comment type="caution">
    <text evidence="3">The sequence shown here is derived from an EMBL/GenBank/DDBJ whole genome shotgun (WGS) entry which is preliminary data.</text>
</comment>
<keyword evidence="1" id="KW-0472">Membrane</keyword>
<dbReference type="Proteomes" id="UP000683360">
    <property type="component" value="Unassembled WGS sequence"/>
</dbReference>
<keyword evidence="4" id="KW-1185">Reference proteome</keyword>
<evidence type="ECO:0000256" key="1">
    <source>
        <dbReference type="SAM" id="Phobius"/>
    </source>
</evidence>
<evidence type="ECO:0000259" key="2">
    <source>
        <dbReference type="PROSITE" id="PS51212"/>
    </source>
</evidence>
<feature type="domain" description="WSC" evidence="2">
    <location>
        <begin position="34"/>
        <end position="128"/>
    </location>
</feature>
<feature type="transmembrane region" description="Helical" evidence="1">
    <location>
        <begin position="309"/>
        <end position="333"/>
    </location>
</feature>
<dbReference type="EMBL" id="CAJPWZ010003316">
    <property type="protein sequence ID" value="CAG2256820.1"/>
    <property type="molecule type" value="Genomic_DNA"/>
</dbReference>
<evidence type="ECO:0000313" key="4">
    <source>
        <dbReference type="Proteomes" id="UP000683360"/>
    </source>
</evidence>
<keyword evidence="1" id="KW-1133">Transmembrane helix</keyword>
<evidence type="ECO:0000313" key="3">
    <source>
        <dbReference type="EMBL" id="CAG2256820.1"/>
    </source>
</evidence>
<dbReference type="PROSITE" id="PS51212">
    <property type="entry name" value="WSC"/>
    <property type="match status" value="1"/>
</dbReference>
<organism evidence="3 4">
    <name type="scientific">Mytilus edulis</name>
    <name type="common">Blue mussel</name>
    <dbReference type="NCBI Taxonomy" id="6550"/>
    <lineage>
        <taxon>Eukaryota</taxon>
        <taxon>Metazoa</taxon>
        <taxon>Spiralia</taxon>
        <taxon>Lophotrochozoa</taxon>
        <taxon>Mollusca</taxon>
        <taxon>Bivalvia</taxon>
        <taxon>Autobranchia</taxon>
        <taxon>Pteriomorphia</taxon>
        <taxon>Mytilida</taxon>
        <taxon>Mytiloidea</taxon>
        <taxon>Mytilidae</taxon>
        <taxon>Mytilinae</taxon>
        <taxon>Mytilus</taxon>
    </lineage>
</organism>
<name>A0A8S3VNH2_MYTED</name>
<gene>
    <name evidence="3" type="ORF">MEDL_68126</name>
</gene>
<keyword evidence="1" id="KW-0812">Transmembrane</keyword>
<dbReference type="AlphaFoldDB" id="A0A8S3VNH2"/>
<dbReference type="InterPro" id="IPR002889">
    <property type="entry name" value="WSC_carb-bd"/>
</dbReference>
<accession>A0A8S3VNH2</accession>
<dbReference type="OrthoDB" id="6138104at2759"/>
<sequence>MTVNCFPNETWTLVTVERLVFWPKQDLLSLKTKWVTYLGCFGVNELTDLTKVQLTIITNNQPKTCSRHCMKWNFFALLDHKCFCFDEVMLKNLRENMLNRCHRKCPDYTDNMYCGSLDMQYANVYKREPGLPADVQELNFDCLIVNRQEGQMSIKQILCDKTVSFICSGHISKPIDDKLTFMMAKHYCENFQSKLMNLNDIVPPKSGDNVSYWVGTFRQRIYRHDSGLLRLFSVGETNTQKRYTKLISFQVYMKQQSKTIFRQKNYTTIYIHKEKTTPGILRVTHEENTQKKVNQSTCNVNQGFSEREVYVYTVGFGGVLILNISAVSIFLCCRKYKAKQHHQDKTIAEQNDNSTNEEEITRFGGSYESIIDDITSGSEVLSSRIQNSEYLHPYTTFTDRKETHSYCTKINFHKSSNTYSVSNLPKVASRYTHPVKQLEHEHTEVQTIPKSNDTELHTVHYLELVDVSNNT</sequence>